<dbReference type="Proteomes" id="UP001178508">
    <property type="component" value="Chromosome 19"/>
</dbReference>
<dbReference type="AlphaFoldDB" id="A0AAV1H3X9"/>
<reference evidence="1" key="1">
    <citation type="submission" date="2023-08" db="EMBL/GenBank/DDBJ databases">
        <authorList>
            <person name="Alioto T."/>
            <person name="Alioto T."/>
            <person name="Gomez Garrido J."/>
        </authorList>
    </citation>
    <scope>NUCLEOTIDE SEQUENCE</scope>
</reference>
<organism evidence="1 2">
    <name type="scientific">Xyrichtys novacula</name>
    <name type="common">Pearly razorfish</name>
    <name type="synonym">Hemipteronotus novacula</name>
    <dbReference type="NCBI Taxonomy" id="13765"/>
    <lineage>
        <taxon>Eukaryota</taxon>
        <taxon>Metazoa</taxon>
        <taxon>Chordata</taxon>
        <taxon>Craniata</taxon>
        <taxon>Vertebrata</taxon>
        <taxon>Euteleostomi</taxon>
        <taxon>Actinopterygii</taxon>
        <taxon>Neopterygii</taxon>
        <taxon>Teleostei</taxon>
        <taxon>Neoteleostei</taxon>
        <taxon>Acanthomorphata</taxon>
        <taxon>Eupercaria</taxon>
        <taxon>Labriformes</taxon>
        <taxon>Labridae</taxon>
        <taxon>Xyrichtys</taxon>
    </lineage>
</organism>
<dbReference type="EMBL" id="OY660882">
    <property type="protein sequence ID" value="CAJ1080705.1"/>
    <property type="molecule type" value="Genomic_DNA"/>
</dbReference>
<keyword evidence="2" id="KW-1185">Reference proteome</keyword>
<sequence>MKADYKFCRPPRIPLEASERRHLSGTLTLAATVSVLGLNQPRGVRVTGRHLILDPVVCL</sequence>
<protein>
    <submittedName>
        <fullName evidence="1">Uncharacterized protein</fullName>
    </submittedName>
</protein>
<proteinExistence type="predicted"/>
<gene>
    <name evidence="1" type="ORF">XNOV1_A015635</name>
</gene>
<evidence type="ECO:0000313" key="1">
    <source>
        <dbReference type="EMBL" id="CAJ1080705.1"/>
    </source>
</evidence>
<name>A0AAV1H3X9_XYRNO</name>
<evidence type="ECO:0000313" key="2">
    <source>
        <dbReference type="Proteomes" id="UP001178508"/>
    </source>
</evidence>
<accession>A0AAV1H3X9</accession>